<dbReference type="Gene3D" id="1.10.260.40">
    <property type="entry name" value="lambda repressor-like DNA-binding domains"/>
    <property type="match status" value="1"/>
</dbReference>
<feature type="compositionally biased region" description="Basic residues" evidence="1">
    <location>
        <begin position="1"/>
        <end position="10"/>
    </location>
</feature>
<evidence type="ECO:0000313" key="4">
    <source>
        <dbReference type="Proteomes" id="UP000003963"/>
    </source>
</evidence>
<dbReference type="InterPro" id="IPR010982">
    <property type="entry name" value="Lambda_DNA-bd_dom_sf"/>
</dbReference>
<proteinExistence type="predicted"/>
<evidence type="ECO:0000256" key="1">
    <source>
        <dbReference type="SAM" id="MobiDB-lite"/>
    </source>
</evidence>
<gene>
    <name evidence="3" type="ORF">SSOG_03370</name>
</gene>
<dbReference type="SUPFAM" id="SSF47413">
    <property type="entry name" value="lambda repressor-like DNA-binding domains"/>
    <property type="match status" value="1"/>
</dbReference>
<dbReference type="GO" id="GO:0003677">
    <property type="term" value="F:DNA binding"/>
    <property type="evidence" value="ECO:0007669"/>
    <property type="project" value="InterPro"/>
</dbReference>
<sequence length="142" mass="15703">MAPLVRRGRAARREAVSAIPRPQGEGGGMTGFTSWDEVKRRAEQARREAHPDVDEAEWAARKEAARLGQEAHLLGHHLRQLRRERGLTQQQAAAQLGITQARVSQLEQGKAVDLAAMRAYAQALGARLTLVLEVDDQQIRIA</sequence>
<dbReference type="AlphaFoldDB" id="D9WLR6"/>
<dbReference type="Proteomes" id="UP000003963">
    <property type="component" value="Unassembled WGS sequence"/>
</dbReference>
<keyword evidence="4" id="KW-1185">Reference proteome</keyword>
<dbReference type="Pfam" id="PF13560">
    <property type="entry name" value="HTH_31"/>
    <property type="match status" value="1"/>
</dbReference>
<reference evidence="3 4" key="1">
    <citation type="submission" date="2009-02" db="EMBL/GenBank/DDBJ databases">
        <title>Annotation of Streptomyces hygroscopicus strain ATCC 53653.</title>
        <authorList>
            <consortium name="The Broad Institute Genome Sequencing Platform"/>
            <consortium name="Broad Institute Microbial Sequencing Center"/>
            <person name="Fischbach M."/>
            <person name="Godfrey P."/>
            <person name="Ward D."/>
            <person name="Young S."/>
            <person name="Zeng Q."/>
            <person name="Koehrsen M."/>
            <person name="Alvarado L."/>
            <person name="Berlin A.M."/>
            <person name="Bochicchio J."/>
            <person name="Borenstein D."/>
            <person name="Chapman S.B."/>
            <person name="Chen Z."/>
            <person name="Engels R."/>
            <person name="Freedman E."/>
            <person name="Gellesch M."/>
            <person name="Goldberg J."/>
            <person name="Griggs A."/>
            <person name="Gujja S."/>
            <person name="Heilman E.R."/>
            <person name="Heiman D.I."/>
            <person name="Hepburn T.A."/>
            <person name="Howarth C."/>
            <person name="Jen D."/>
            <person name="Larson L."/>
            <person name="Lewis B."/>
            <person name="Mehta T."/>
            <person name="Park D."/>
            <person name="Pearson M."/>
            <person name="Richards J."/>
            <person name="Roberts A."/>
            <person name="Saif S."/>
            <person name="Shea T.D."/>
            <person name="Shenoy N."/>
            <person name="Sisk P."/>
            <person name="Stolte C."/>
            <person name="Sykes S.N."/>
            <person name="Thomson T."/>
            <person name="Walk T."/>
            <person name="White J."/>
            <person name="Yandava C."/>
            <person name="Straight P."/>
            <person name="Clardy J."/>
            <person name="Hung D."/>
            <person name="Kolter R."/>
            <person name="Mekalanos J."/>
            <person name="Walker S."/>
            <person name="Walsh C.T."/>
            <person name="Wieland-Brown L.C."/>
            <person name="Haas B."/>
            <person name="Nusbaum C."/>
            <person name="Birren B."/>
        </authorList>
    </citation>
    <scope>NUCLEOTIDE SEQUENCE [LARGE SCALE GENOMIC DNA]</scope>
    <source>
        <strain evidence="3 4">ATCC 53653</strain>
    </source>
</reference>
<dbReference type="HOGENOM" id="CLU_066192_13_0_11"/>
<feature type="domain" description="HTH cro/C1-type" evidence="2">
    <location>
        <begin position="78"/>
        <end position="131"/>
    </location>
</feature>
<dbReference type="CDD" id="cd00093">
    <property type="entry name" value="HTH_XRE"/>
    <property type="match status" value="1"/>
</dbReference>
<feature type="region of interest" description="Disordered" evidence="1">
    <location>
        <begin position="1"/>
        <end position="33"/>
    </location>
</feature>
<protein>
    <submittedName>
        <fullName evidence="3">Putative helix-turn-helix domain protein</fullName>
    </submittedName>
</protein>
<name>D9WLR6_9ACTN</name>
<evidence type="ECO:0000313" key="3">
    <source>
        <dbReference type="EMBL" id="EFL23656.1"/>
    </source>
</evidence>
<dbReference type="PROSITE" id="PS50943">
    <property type="entry name" value="HTH_CROC1"/>
    <property type="match status" value="1"/>
</dbReference>
<dbReference type="STRING" id="457427.SSOG_03370"/>
<evidence type="ECO:0000259" key="2">
    <source>
        <dbReference type="PROSITE" id="PS50943"/>
    </source>
</evidence>
<dbReference type="SMART" id="SM00530">
    <property type="entry name" value="HTH_XRE"/>
    <property type="match status" value="1"/>
</dbReference>
<dbReference type="InterPro" id="IPR001387">
    <property type="entry name" value="Cro/C1-type_HTH"/>
</dbReference>
<dbReference type="EMBL" id="GG657754">
    <property type="protein sequence ID" value="EFL23656.1"/>
    <property type="molecule type" value="Genomic_DNA"/>
</dbReference>
<accession>D9WLR6</accession>
<organism evidence="3 4">
    <name type="scientific">Streptomyces himastatinicus ATCC 53653</name>
    <dbReference type="NCBI Taxonomy" id="457427"/>
    <lineage>
        <taxon>Bacteria</taxon>
        <taxon>Bacillati</taxon>
        <taxon>Actinomycetota</taxon>
        <taxon>Actinomycetes</taxon>
        <taxon>Kitasatosporales</taxon>
        <taxon>Streptomycetaceae</taxon>
        <taxon>Streptomyces</taxon>
        <taxon>Streptomyces violaceusniger group</taxon>
    </lineage>
</organism>